<sequence length="47" mass="5510">MTRTIELEDDLAERMEGHLEDDETLEEFIEELVAIYEQEGRLLQEGA</sequence>
<dbReference type="InterPro" id="IPR055979">
    <property type="entry name" value="DUF7557"/>
</dbReference>
<keyword evidence="2" id="KW-1185">Reference proteome</keyword>
<dbReference type="EMBL" id="FNWL01000006">
    <property type="protein sequence ID" value="SEH18133.1"/>
    <property type="molecule type" value="Genomic_DNA"/>
</dbReference>
<dbReference type="Proteomes" id="UP000199112">
    <property type="component" value="Unassembled WGS sequence"/>
</dbReference>
<dbReference type="RefSeq" id="WP_175459800.1">
    <property type="nucleotide sequence ID" value="NZ_FNWL01000006.1"/>
</dbReference>
<evidence type="ECO:0000313" key="1">
    <source>
        <dbReference type="EMBL" id="SEH18133.1"/>
    </source>
</evidence>
<accession>A0A1H6G721</accession>
<proteinExistence type="predicted"/>
<evidence type="ECO:0000313" key="2">
    <source>
        <dbReference type="Proteomes" id="UP000199112"/>
    </source>
</evidence>
<gene>
    <name evidence="1" type="ORF">SAMN04487967_3668</name>
</gene>
<reference evidence="2" key="1">
    <citation type="submission" date="2016-10" db="EMBL/GenBank/DDBJ databases">
        <authorList>
            <person name="Varghese N."/>
            <person name="Submissions S."/>
        </authorList>
    </citation>
    <scope>NUCLEOTIDE SEQUENCE [LARGE SCALE GENOMIC DNA]</scope>
    <source>
        <strain evidence="2">CGMCC 1.8981</strain>
    </source>
</reference>
<name>A0A1H6G721_9EURY</name>
<organism evidence="1 2">
    <name type="scientific">Natronorubrum sediminis</name>
    <dbReference type="NCBI Taxonomy" id="640943"/>
    <lineage>
        <taxon>Archaea</taxon>
        <taxon>Methanobacteriati</taxon>
        <taxon>Methanobacteriota</taxon>
        <taxon>Stenosarchaea group</taxon>
        <taxon>Halobacteria</taxon>
        <taxon>Halobacteriales</taxon>
        <taxon>Natrialbaceae</taxon>
        <taxon>Natronorubrum</taxon>
    </lineage>
</organism>
<protein>
    <recommendedName>
        <fullName evidence="3">Ribbon-helix-helix protein, copG family</fullName>
    </recommendedName>
</protein>
<dbReference type="AlphaFoldDB" id="A0A1H6G721"/>
<dbReference type="Pfam" id="PF24434">
    <property type="entry name" value="DUF7557"/>
    <property type="match status" value="1"/>
</dbReference>
<evidence type="ECO:0008006" key="3">
    <source>
        <dbReference type="Google" id="ProtNLM"/>
    </source>
</evidence>